<dbReference type="InterPro" id="IPR015797">
    <property type="entry name" value="NUDIX_hydrolase-like_dom_sf"/>
</dbReference>
<gene>
    <name evidence="9" type="ORF">DI556_22865</name>
</gene>
<evidence type="ECO:0000256" key="2">
    <source>
        <dbReference type="ARBA" id="ARBA00001947"/>
    </source>
</evidence>
<evidence type="ECO:0000313" key="10">
    <source>
        <dbReference type="Proteomes" id="UP000249185"/>
    </source>
</evidence>
<dbReference type="GO" id="GO:0019677">
    <property type="term" value="P:NAD+ catabolic process"/>
    <property type="evidence" value="ECO:0007669"/>
    <property type="project" value="TreeGrafter"/>
</dbReference>
<dbReference type="GO" id="GO:0005829">
    <property type="term" value="C:cytosol"/>
    <property type="evidence" value="ECO:0007669"/>
    <property type="project" value="TreeGrafter"/>
</dbReference>
<comment type="cofactor">
    <cofactor evidence="2">
        <name>Zn(2+)</name>
        <dbReference type="ChEBI" id="CHEBI:29105"/>
    </cofactor>
</comment>
<keyword evidence="4" id="KW-0479">Metal-binding</keyword>
<comment type="catalytic activity">
    <reaction evidence="7">
        <text>a 5'-end NAD(+)-phospho-ribonucleoside in mRNA + H2O = a 5'-end phospho-adenosine-phospho-ribonucleoside in mRNA + beta-nicotinamide D-ribonucleotide + 2 H(+)</text>
        <dbReference type="Rhea" id="RHEA:60876"/>
        <dbReference type="Rhea" id="RHEA-COMP:15698"/>
        <dbReference type="Rhea" id="RHEA-COMP:15719"/>
        <dbReference type="ChEBI" id="CHEBI:14649"/>
        <dbReference type="ChEBI" id="CHEBI:15377"/>
        <dbReference type="ChEBI" id="CHEBI:15378"/>
        <dbReference type="ChEBI" id="CHEBI:144029"/>
        <dbReference type="ChEBI" id="CHEBI:144051"/>
    </reaction>
    <physiologicalReaction direction="left-to-right" evidence="7">
        <dbReference type="Rhea" id="RHEA:60877"/>
    </physiologicalReaction>
</comment>
<dbReference type="EMBL" id="QFPW01000063">
    <property type="protein sequence ID" value="PZQ45365.1"/>
    <property type="molecule type" value="Genomic_DNA"/>
</dbReference>
<evidence type="ECO:0000256" key="7">
    <source>
        <dbReference type="ARBA" id="ARBA00023679"/>
    </source>
</evidence>
<dbReference type="PROSITE" id="PS51462">
    <property type="entry name" value="NUDIX"/>
    <property type="match status" value="1"/>
</dbReference>
<comment type="caution">
    <text evidence="9">The sequence shown here is derived from an EMBL/GenBank/DDBJ whole genome shotgun (WGS) entry which is preliminary data.</text>
</comment>
<dbReference type="GO" id="GO:0006742">
    <property type="term" value="P:NADP+ catabolic process"/>
    <property type="evidence" value="ECO:0007669"/>
    <property type="project" value="TreeGrafter"/>
</dbReference>
<sequence length="175" mass="19481">MNYSYCPQCAKGLVTRPDPLSPGIMRQACPDTACGFTHWDNPTPVVAAVVEHEGHIILARNKAWATPFYALITGFLEKTDPSPEEAIAREVEEEISLQATGVNFIGHYRFERMNQIIIAYHVPADGTIVLGDELADYKRIEPARARYWPAATGLALRDWLVAQGHEPQALELPKL</sequence>
<dbReference type="Proteomes" id="UP000249185">
    <property type="component" value="Unassembled WGS sequence"/>
</dbReference>
<keyword evidence="5" id="KW-0378">Hydrolase</keyword>
<dbReference type="InterPro" id="IPR000086">
    <property type="entry name" value="NUDIX_hydrolase_dom"/>
</dbReference>
<accession>A0A2W5N3J3</accession>
<evidence type="ECO:0000256" key="3">
    <source>
        <dbReference type="ARBA" id="ARBA00009595"/>
    </source>
</evidence>
<dbReference type="Gene3D" id="3.90.79.10">
    <property type="entry name" value="Nucleoside Triphosphate Pyrophosphohydrolase"/>
    <property type="match status" value="1"/>
</dbReference>
<dbReference type="PANTHER" id="PTHR42904:SF6">
    <property type="entry name" value="NAD-CAPPED RNA HYDROLASE NUDT12"/>
    <property type="match status" value="1"/>
</dbReference>
<protein>
    <submittedName>
        <fullName evidence="9">ADP-ribose pyrophosphatase</fullName>
    </submittedName>
</protein>
<comment type="cofactor">
    <cofactor evidence="1">
        <name>Mg(2+)</name>
        <dbReference type="ChEBI" id="CHEBI:18420"/>
    </cofactor>
</comment>
<keyword evidence="6" id="KW-0460">Magnesium</keyword>
<evidence type="ECO:0000259" key="8">
    <source>
        <dbReference type="PROSITE" id="PS51462"/>
    </source>
</evidence>
<name>A0A2W5N3J3_RHOSU</name>
<dbReference type="InterPro" id="IPR050241">
    <property type="entry name" value="NAD-cap_RNA_hydrolase_NudC"/>
</dbReference>
<evidence type="ECO:0000256" key="1">
    <source>
        <dbReference type="ARBA" id="ARBA00001946"/>
    </source>
</evidence>
<dbReference type="AlphaFoldDB" id="A0A2W5N3J3"/>
<evidence type="ECO:0000313" key="9">
    <source>
        <dbReference type="EMBL" id="PZQ45365.1"/>
    </source>
</evidence>
<reference evidence="9 10" key="1">
    <citation type="submission" date="2017-08" db="EMBL/GenBank/DDBJ databases">
        <title>Infants hospitalized years apart are colonized by the same room-sourced microbial strains.</title>
        <authorList>
            <person name="Brooks B."/>
            <person name="Olm M.R."/>
            <person name="Firek B.A."/>
            <person name="Baker R."/>
            <person name="Thomas B.C."/>
            <person name="Morowitz M.J."/>
            <person name="Banfield J.F."/>
        </authorList>
    </citation>
    <scope>NUCLEOTIDE SEQUENCE [LARGE SCALE GENOMIC DNA]</scope>
    <source>
        <strain evidence="9">S2_005_002_R2_34</strain>
    </source>
</reference>
<dbReference type="SUPFAM" id="SSF55811">
    <property type="entry name" value="Nudix"/>
    <property type="match status" value="1"/>
</dbReference>
<evidence type="ECO:0000256" key="5">
    <source>
        <dbReference type="ARBA" id="ARBA00022801"/>
    </source>
</evidence>
<proteinExistence type="inferred from homology"/>
<dbReference type="GO" id="GO:0035529">
    <property type="term" value="F:NADH pyrophosphatase activity"/>
    <property type="evidence" value="ECO:0007669"/>
    <property type="project" value="TreeGrafter"/>
</dbReference>
<evidence type="ECO:0000256" key="4">
    <source>
        <dbReference type="ARBA" id="ARBA00022723"/>
    </source>
</evidence>
<dbReference type="Pfam" id="PF00293">
    <property type="entry name" value="NUDIX"/>
    <property type="match status" value="1"/>
</dbReference>
<organism evidence="9 10">
    <name type="scientific">Rhodovulum sulfidophilum</name>
    <name type="common">Rhodobacter sulfidophilus</name>
    <dbReference type="NCBI Taxonomy" id="35806"/>
    <lineage>
        <taxon>Bacteria</taxon>
        <taxon>Pseudomonadati</taxon>
        <taxon>Pseudomonadota</taxon>
        <taxon>Alphaproteobacteria</taxon>
        <taxon>Rhodobacterales</taxon>
        <taxon>Paracoccaceae</taxon>
        <taxon>Rhodovulum</taxon>
    </lineage>
</organism>
<dbReference type="GO" id="GO:0046872">
    <property type="term" value="F:metal ion binding"/>
    <property type="evidence" value="ECO:0007669"/>
    <property type="project" value="UniProtKB-KW"/>
</dbReference>
<evidence type="ECO:0000256" key="6">
    <source>
        <dbReference type="ARBA" id="ARBA00022842"/>
    </source>
</evidence>
<feature type="domain" description="Nudix hydrolase" evidence="8">
    <location>
        <begin position="41"/>
        <end position="162"/>
    </location>
</feature>
<dbReference type="PANTHER" id="PTHR42904">
    <property type="entry name" value="NUDIX HYDROLASE, NUDC SUBFAMILY"/>
    <property type="match status" value="1"/>
</dbReference>
<comment type="similarity">
    <text evidence="3">Belongs to the Nudix hydrolase family. NudC subfamily.</text>
</comment>